<protein>
    <submittedName>
        <fullName evidence="2">Uncharacterized protein</fullName>
    </submittedName>
</protein>
<evidence type="ECO:0000313" key="3">
    <source>
        <dbReference type="Proteomes" id="UP001159363"/>
    </source>
</evidence>
<keyword evidence="3" id="KW-1185">Reference proteome</keyword>
<reference evidence="2 3" key="1">
    <citation type="submission" date="2023-02" db="EMBL/GenBank/DDBJ databases">
        <title>LHISI_Scaffold_Assembly.</title>
        <authorList>
            <person name="Stuart O.P."/>
            <person name="Cleave R."/>
            <person name="Magrath M.J.L."/>
            <person name="Mikheyev A.S."/>
        </authorList>
    </citation>
    <scope>NUCLEOTIDE SEQUENCE [LARGE SCALE GENOMIC DNA]</scope>
    <source>
        <strain evidence="2">Daus_M_001</strain>
        <tissue evidence="2">Leg muscle</tissue>
    </source>
</reference>
<proteinExistence type="predicted"/>
<dbReference type="EMBL" id="JARBHB010000012">
    <property type="protein sequence ID" value="KAJ8871354.1"/>
    <property type="molecule type" value="Genomic_DNA"/>
</dbReference>
<comment type="caution">
    <text evidence="2">The sequence shown here is derived from an EMBL/GenBank/DDBJ whole genome shotgun (WGS) entry which is preliminary data.</text>
</comment>
<sequence length="766" mass="85771">MRSSCPDFVFGEQIMVTTSQEEFLVNKNNKAQLIAILKLRLVEAGVRVVEAKDDAGVLSYHRTRHRAIEESCHTCRRYLTYSTAPHLTLKKLAPAEVGLFELCILVEKKFEGIDYLLLCLYNRPLAGQSLIAPFELAALPPTKAVSTNIHRGHMFKAGLDFPSTLPTSAKELTSRGAVAWRFTDLGCGRLWVRMSGKAWEQREGGVDFISENEAIMAVADCKGGEMEASRIGRHGKAAEDQKAKGNERMKESETIRRARSRQEKLPTVEQDEKPDAWNKTVRLLASHHGEPGSIPGRFTPDFRKWDSCRTMPLIGGFSRGSPVCFAISSQRCSIPHSPISALSSNLFTLYNLWSVVLSTRGRITYVREEVGANLSWLPYPRNTPVVPASSDSGWGETKNGSRRSGMKMSEETASPRENPPDTRQCPPRYPRGILPFENFPRAAECGFTRDFRFRKGVTNQLGQPWIPNLVYTSSDGSWISSFHTSSLAHSFPGSLVHRKHVVHDRTMICLPQDTRHLVITHRSSNVESFGRVYSYPWSSDTLLIFPCSTILESPAVQARVPVVQHIAADCTWRHLPLLRDIGIGDRCRSRPATILLPHLGYWMTLTFDPRTLTLFINLLRHSPLDARLGDPGIIAGREYPPLDPDLLGVETAKDGYIVQIFEIVGHRIIVMYTSHTKQFEAAIRCEPFLEDTFLFGDAQRLELCIVEFLALVGLRIAQDVSFAHHIRDGLGDVTFILRLDRPSPGEFAIGVDGCQHVFVAFVDPSI</sequence>
<feature type="region of interest" description="Disordered" evidence="1">
    <location>
        <begin position="229"/>
        <end position="272"/>
    </location>
</feature>
<feature type="region of interest" description="Disordered" evidence="1">
    <location>
        <begin position="386"/>
        <end position="427"/>
    </location>
</feature>
<feature type="compositionally biased region" description="Basic and acidic residues" evidence="1">
    <location>
        <begin position="408"/>
        <end position="420"/>
    </location>
</feature>
<evidence type="ECO:0000313" key="2">
    <source>
        <dbReference type="EMBL" id="KAJ8871354.1"/>
    </source>
</evidence>
<gene>
    <name evidence="2" type="ORF">PR048_027671</name>
</gene>
<accession>A0ABQ9GH62</accession>
<evidence type="ECO:0000256" key="1">
    <source>
        <dbReference type="SAM" id="MobiDB-lite"/>
    </source>
</evidence>
<organism evidence="2 3">
    <name type="scientific">Dryococelus australis</name>
    <dbReference type="NCBI Taxonomy" id="614101"/>
    <lineage>
        <taxon>Eukaryota</taxon>
        <taxon>Metazoa</taxon>
        <taxon>Ecdysozoa</taxon>
        <taxon>Arthropoda</taxon>
        <taxon>Hexapoda</taxon>
        <taxon>Insecta</taxon>
        <taxon>Pterygota</taxon>
        <taxon>Neoptera</taxon>
        <taxon>Polyneoptera</taxon>
        <taxon>Phasmatodea</taxon>
        <taxon>Verophasmatodea</taxon>
        <taxon>Anareolatae</taxon>
        <taxon>Phasmatidae</taxon>
        <taxon>Eurycanthinae</taxon>
        <taxon>Dryococelus</taxon>
    </lineage>
</organism>
<name>A0ABQ9GH62_9NEOP</name>
<dbReference type="Proteomes" id="UP001159363">
    <property type="component" value="Chromosome 11"/>
</dbReference>